<dbReference type="PROSITE" id="PS01209">
    <property type="entry name" value="LDLRA_1"/>
    <property type="match status" value="2"/>
</dbReference>
<feature type="region of interest" description="Disordered" evidence="3">
    <location>
        <begin position="338"/>
        <end position="399"/>
    </location>
</feature>
<feature type="disulfide bond" evidence="2">
    <location>
        <begin position="431"/>
        <end position="449"/>
    </location>
</feature>
<accession>A0A0J7L8H6</accession>
<feature type="compositionally biased region" description="Basic and acidic residues" evidence="3">
    <location>
        <begin position="76"/>
        <end position="85"/>
    </location>
</feature>
<feature type="disulfide bond" evidence="2">
    <location>
        <begin position="443"/>
        <end position="458"/>
    </location>
</feature>
<evidence type="ECO:0000256" key="1">
    <source>
        <dbReference type="ARBA" id="ARBA00023157"/>
    </source>
</evidence>
<feature type="compositionally biased region" description="Basic and acidic residues" evidence="3">
    <location>
        <begin position="338"/>
        <end position="370"/>
    </location>
</feature>
<dbReference type="SUPFAM" id="SSF57424">
    <property type="entry name" value="LDL receptor-like module"/>
    <property type="match status" value="2"/>
</dbReference>
<dbReference type="SMART" id="SM00192">
    <property type="entry name" value="LDLa"/>
    <property type="match status" value="2"/>
</dbReference>
<dbReference type="Pfam" id="PF00057">
    <property type="entry name" value="Ldl_recept_a"/>
    <property type="match status" value="2"/>
</dbReference>
<feature type="compositionally biased region" description="Polar residues" evidence="3">
    <location>
        <begin position="1"/>
        <end position="21"/>
    </location>
</feature>
<dbReference type="PaxDb" id="67767-A0A0J7L8H6"/>
<feature type="compositionally biased region" description="Polar residues" evidence="3">
    <location>
        <begin position="371"/>
        <end position="386"/>
    </location>
</feature>
<evidence type="ECO:0000256" key="2">
    <source>
        <dbReference type="PROSITE-ProRule" id="PRU00124"/>
    </source>
</evidence>
<dbReference type="EMBL" id="LBMM01000211">
    <property type="protein sequence ID" value="KMR04471.1"/>
    <property type="molecule type" value="Genomic_DNA"/>
</dbReference>
<dbReference type="PROSITE" id="PS50068">
    <property type="entry name" value="LDLRA_2"/>
    <property type="match status" value="2"/>
</dbReference>
<keyword evidence="4" id="KW-0675">Receptor</keyword>
<keyword evidence="1 2" id="KW-1015">Disulfide bond</keyword>
<organism evidence="4 5">
    <name type="scientific">Lasius niger</name>
    <name type="common">Black garden ant</name>
    <dbReference type="NCBI Taxonomy" id="67767"/>
    <lineage>
        <taxon>Eukaryota</taxon>
        <taxon>Metazoa</taxon>
        <taxon>Ecdysozoa</taxon>
        <taxon>Arthropoda</taxon>
        <taxon>Hexapoda</taxon>
        <taxon>Insecta</taxon>
        <taxon>Pterygota</taxon>
        <taxon>Neoptera</taxon>
        <taxon>Endopterygota</taxon>
        <taxon>Hymenoptera</taxon>
        <taxon>Apocrita</taxon>
        <taxon>Aculeata</taxon>
        <taxon>Formicoidea</taxon>
        <taxon>Formicidae</taxon>
        <taxon>Formicinae</taxon>
        <taxon>Lasius</taxon>
        <taxon>Lasius</taxon>
    </lineage>
</organism>
<sequence length="560" mass="64005">MHKQSNSTFERFYGSNESSTESNDKIDSGLINNETPESITIDDCAYSISKDDVDFLLNWTKALSTKAPDIVTRNEIESREEETEKHGKHKRKDRQYKNNRSKKGKKNHDAKRKRKPTSTAVWTVDETTSVDYGNDYSSERRKTMSSRNDPGYDKADGNRNTSTGKSDWHLTDEITTEPLKMESSSVDESVTEHLTKDNTKEELQSEGRTNADLITDDTTFHSSTAKGKKFFKGKKFKKCKIRITTTTENSWWYNKKVDNEKDEELINCEDVTSFPITSDSEDKTETSNNNVFTNDGLFEYEKIFTSSTTSFSKNFNLKKNKLSNVEKSITYDTITNRESKDRNSTTERTILDKQSDENNERTHEWSEESTTHFITRSTTHDAISNLDSEEEEDAKPEKPMSIEENEIDNGVVTSIAEDYEADNCNENQHACDKYTCIEDDQVCDGIVDCINASDEIDCDYIYIKRWEEHQRVNGQPEKFDLPSQNSIEDTSLDGCSRYEHPCDGTCINALNVCDGIRDCLDGTDEEGCPSLEENGFEDLSEWLICGRLWETAEISIVGNI</sequence>
<dbReference type="Gene3D" id="4.10.400.10">
    <property type="entry name" value="Low-density Lipoprotein Receptor"/>
    <property type="match status" value="1"/>
</dbReference>
<feature type="compositionally biased region" description="Basic residues" evidence="3">
    <location>
        <begin position="86"/>
        <end position="116"/>
    </location>
</feature>
<dbReference type="PRINTS" id="PR00261">
    <property type="entry name" value="LDLRECEPTOR"/>
</dbReference>
<proteinExistence type="predicted"/>
<comment type="caution">
    <text evidence="4">The sequence shown here is derived from an EMBL/GenBank/DDBJ whole genome shotgun (WGS) entry which is preliminary data.</text>
</comment>
<protein>
    <submittedName>
        <fullName evidence="4">G-protein coupled receptor</fullName>
    </submittedName>
</protein>
<evidence type="ECO:0000313" key="4">
    <source>
        <dbReference type="EMBL" id="KMR04471.1"/>
    </source>
</evidence>
<dbReference type="Gene3D" id="4.10.1220.10">
    <property type="entry name" value="EGF-type module"/>
    <property type="match status" value="1"/>
</dbReference>
<evidence type="ECO:0000313" key="5">
    <source>
        <dbReference type="Proteomes" id="UP000036403"/>
    </source>
</evidence>
<gene>
    <name evidence="4" type="ORF">RF55_696</name>
</gene>
<feature type="region of interest" description="Disordered" evidence="3">
    <location>
        <begin position="76"/>
        <end position="210"/>
    </location>
</feature>
<dbReference type="InterPro" id="IPR023415">
    <property type="entry name" value="LDLR_class-A_CS"/>
</dbReference>
<dbReference type="Proteomes" id="UP000036403">
    <property type="component" value="Unassembled WGS sequence"/>
</dbReference>
<dbReference type="STRING" id="67767.A0A0J7L8H6"/>
<comment type="caution">
    <text evidence="2">Lacks conserved residue(s) required for the propagation of feature annotation.</text>
</comment>
<feature type="region of interest" description="Disordered" evidence="3">
    <location>
        <begin position="1"/>
        <end position="34"/>
    </location>
</feature>
<dbReference type="InterPro" id="IPR002172">
    <property type="entry name" value="LDrepeatLR_classA_rpt"/>
</dbReference>
<feature type="disulfide bond" evidence="2">
    <location>
        <begin position="513"/>
        <end position="528"/>
    </location>
</feature>
<dbReference type="AlphaFoldDB" id="A0A0J7L8H6"/>
<reference evidence="4 5" key="1">
    <citation type="submission" date="2015-04" db="EMBL/GenBank/DDBJ databases">
        <title>Lasius niger genome sequencing.</title>
        <authorList>
            <person name="Konorov E.A."/>
            <person name="Nikitin M.A."/>
            <person name="Kirill M.V."/>
            <person name="Chang P."/>
        </authorList>
    </citation>
    <scope>NUCLEOTIDE SEQUENCE [LARGE SCALE GENOMIC DNA]</scope>
    <source>
        <tissue evidence="4">Whole</tissue>
    </source>
</reference>
<keyword evidence="5" id="KW-1185">Reference proteome</keyword>
<dbReference type="CDD" id="cd00112">
    <property type="entry name" value="LDLa"/>
    <property type="match status" value="2"/>
</dbReference>
<dbReference type="InterPro" id="IPR036055">
    <property type="entry name" value="LDL_receptor-like_sf"/>
</dbReference>
<name>A0A0J7L8H6_LASNI</name>
<evidence type="ECO:0000256" key="3">
    <source>
        <dbReference type="SAM" id="MobiDB-lite"/>
    </source>
</evidence>
<feature type="disulfide bond" evidence="2">
    <location>
        <begin position="424"/>
        <end position="436"/>
    </location>
</feature>
<feature type="compositionally biased region" description="Basic and acidic residues" evidence="3">
    <location>
        <begin position="190"/>
        <end position="205"/>
    </location>
</feature>
<feature type="compositionally biased region" description="Polar residues" evidence="3">
    <location>
        <begin position="117"/>
        <end position="131"/>
    </location>
</feature>
<dbReference type="OrthoDB" id="7553210at2759"/>